<dbReference type="Pfam" id="PF20990">
    <property type="entry name" value="DUF2207_C"/>
    <property type="match status" value="2"/>
</dbReference>
<dbReference type="Proteomes" id="UP000249499">
    <property type="component" value="Chromosome"/>
</dbReference>
<feature type="transmembrane region" description="Helical" evidence="2">
    <location>
        <begin position="483"/>
        <end position="504"/>
    </location>
</feature>
<dbReference type="EMBL" id="CP117255">
    <property type="protein sequence ID" value="WFR95969.1"/>
    <property type="molecule type" value="Genomic_DNA"/>
</dbReference>
<keyword evidence="3" id="KW-0732">Signal</keyword>
<evidence type="ECO:0000313" key="6">
    <source>
        <dbReference type="EMBL" id="WFR95969.1"/>
    </source>
</evidence>
<feature type="domain" description="DUF2207" evidence="4">
    <location>
        <begin position="27"/>
        <end position="213"/>
    </location>
</feature>
<reference evidence="6 7" key="1">
    <citation type="journal article" date="2018" name="Sci. Rep.">
        <title>Rhizobium tumorigenes sp. nov., a novel plant tumorigenic bacterium isolated from cane gall tumors on thornless blackberry.</title>
        <authorList>
            <person name="Kuzmanovi N."/>
            <person name="Smalla K."/>
            <person name="Gronow S."/>
            <person name="PuBawska J."/>
        </authorList>
    </citation>
    <scope>NUCLEOTIDE SEQUENCE [LARGE SCALE GENOMIC DNA]</scope>
    <source>
        <strain evidence="6 7">1078</strain>
    </source>
</reference>
<keyword evidence="2" id="KW-0472">Membrane</keyword>
<dbReference type="RefSeq" id="WP_240538888.1">
    <property type="nucleotide sequence ID" value="NZ_CP117255.1"/>
</dbReference>
<feature type="region of interest" description="Disordered" evidence="1">
    <location>
        <begin position="620"/>
        <end position="644"/>
    </location>
</feature>
<dbReference type="AlphaFoldDB" id="A0AAF1K553"/>
<feature type="chain" id="PRO_5042279616" evidence="3">
    <location>
        <begin position="24"/>
        <end position="644"/>
    </location>
</feature>
<accession>A0AAF1K553</accession>
<evidence type="ECO:0000259" key="4">
    <source>
        <dbReference type="Pfam" id="PF09972"/>
    </source>
</evidence>
<name>A0AAF1K553_9HYPH</name>
<feature type="domain" description="Predicted membrane protein YciQ-like C-terminal" evidence="5">
    <location>
        <begin position="274"/>
        <end position="435"/>
    </location>
</feature>
<evidence type="ECO:0000259" key="5">
    <source>
        <dbReference type="Pfam" id="PF20990"/>
    </source>
</evidence>
<evidence type="ECO:0000313" key="7">
    <source>
        <dbReference type="Proteomes" id="UP000249499"/>
    </source>
</evidence>
<dbReference type="KEGG" id="rtu:PR017_02115"/>
<organism evidence="6 7">
    <name type="scientific">Rhizobium tumorigenes</name>
    <dbReference type="NCBI Taxonomy" id="2041385"/>
    <lineage>
        <taxon>Bacteria</taxon>
        <taxon>Pseudomonadati</taxon>
        <taxon>Pseudomonadota</taxon>
        <taxon>Alphaproteobacteria</taxon>
        <taxon>Hyphomicrobiales</taxon>
        <taxon>Rhizobiaceae</taxon>
        <taxon>Rhizobium/Agrobacterium group</taxon>
        <taxon>Rhizobium</taxon>
    </lineage>
</organism>
<keyword evidence="2" id="KW-0812">Transmembrane</keyword>
<sequence>MIRSTARLCLLCLGLLVAWAASAQEVITAFQQAIILDKDASMQVTETIGVNAEGRDIRHGIFRDFPLTSRDATGSTATVDLTVQSVSRDGSPEQWRSENIDGGVRIYIGSADANVSPGRHEYQLTYSTKRQIRYFEDYDELYWNVTGTGWLFPILEASATIMLPEGVRPQGLDFATGPLGSKGRNARVNEDGSDVVFETTRPLAPKEGLTIAIKLAKGAVDAPSVDQQRAWFLRDNSDLIIAGIGLLLVLAYYGRNWVKVGRDPERGVVVPRWDAPEGTSPALVNYIDNRGFSSGGWTALSSAALNLAVNGYVVLEDLDSSIVIRRTAKTAAGKLDAGEQTLLNAIGGKDDALVIDKAHGEKVQATGEAFRDAIEKEHRNAYYKSNALYTFGGILLSLVVFVCIVVFGRLHQNAMPLIIVPGMLSVFGVAVAAFIGRSFRPSAGTVRKVFAVLAVAFIAFVAVSVVAILFAAQTSSPAIVGDLPLTVAIIGIFAANCVFFFLMGAPTALGARVMDGIAGLRQYLTLAEKDRMNMQGAPTMSPKHFETLLPYAVALGVEKPWTKSFESWFAAAAVGGVAYAPGWYGGSFGADSFSDRIGGFSSSMASTIASTIPAPVSTSDSAFSSSSGGSSSGGGGGGGGGGGW</sequence>
<evidence type="ECO:0000256" key="1">
    <source>
        <dbReference type="SAM" id="MobiDB-lite"/>
    </source>
</evidence>
<feature type="transmembrane region" description="Helical" evidence="2">
    <location>
        <begin position="239"/>
        <end position="258"/>
    </location>
</feature>
<dbReference type="InterPro" id="IPR018702">
    <property type="entry name" value="DUF2207"/>
</dbReference>
<dbReference type="InterPro" id="IPR048389">
    <property type="entry name" value="YciQ-like_C"/>
</dbReference>
<feature type="transmembrane region" description="Helical" evidence="2">
    <location>
        <begin position="387"/>
        <end position="408"/>
    </location>
</feature>
<gene>
    <name evidence="6" type="ORF">PR017_02115</name>
</gene>
<evidence type="ECO:0000256" key="2">
    <source>
        <dbReference type="SAM" id="Phobius"/>
    </source>
</evidence>
<feature type="domain" description="Predicted membrane protein YciQ-like C-terminal" evidence="5">
    <location>
        <begin position="438"/>
        <end position="565"/>
    </location>
</feature>
<feature type="transmembrane region" description="Helical" evidence="2">
    <location>
        <begin position="414"/>
        <end position="437"/>
    </location>
</feature>
<keyword evidence="2" id="KW-1133">Transmembrane helix</keyword>
<protein>
    <submittedName>
        <fullName evidence="6">DUF2207 domain-containing protein</fullName>
    </submittedName>
</protein>
<evidence type="ECO:0000256" key="3">
    <source>
        <dbReference type="SAM" id="SignalP"/>
    </source>
</evidence>
<feature type="transmembrane region" description="Helical" evidence="2">
    <location>
        <begin position="449"/>
        <end position="471"/>
    </location>
</feature>
<reference evidence="7" key="2">
    <citation type="journal article" date="2023" name="MicrobiologyOpen">
        <title>Genomics of the tumorigenes clade of the family Rhizobiaceae and description of Rhizobium rhododendri sp. nov.</title>
        <authorList>
            <person name="Kuzmanovic N."/>
            <person name="diCenzo G.C."/>
            <person name="Bunk B."/>
            <person name="Sproeer C."/>
            <person name="Fruehling A."/>
            <person name="Neumann-Schaal M."/>
            <person name="Overmann J."/>
            <person name="Smalla K."/>
        </authorList>
    </citation>
    <scope>NUCLEOTIDE SEQUENCE [LARGE SCALE GENOMIC DNA]</scope>
    <source>
        <strain evidence="7">1078</strain>
    </source>
</reference>
<feature type="signal peptide" evidence="3">
    <location>
        <begin position="1"/>
        <end position="23"/>
    </location>
</feature>
<dbReference type="Pfam" id="PF09972">
    <property type="entry name" value="DUF2207"/>
    <property type="match status" value="1"/>
</dbReference>
<feature type="compositionally biased region" description="Gly residues" evidence="1">
    <location>
        <begin position="630"/>
        <end position="644"/>
    </location>
</feature>
<proteinExistence type="predicted"/>
<keyword evidence="7" id="KW-1185">Reference proteome</keyword>